<gene>
    <name evidence="2" type="ORF">LAD12857_38900</name>
</gene>
<reference evidence="2 3" key="1">
    <citation type="journal article" date="2024" name="Int. J. Syst. Evol. Microbiol.">
        <title>Lacrimispora brassicae sp. nov. isolated from fermented cabbage, and proposal of Clostridium indicum Gundawar et al. 2019 and Clostridium methoxybenzovorans Mechichi et al. 1999 as heterotypic synonyms of Lacrimispora amygdalina (Parshina et al. 2003) Haas and Blanchard 2020 and Lacrimispora indolis (McClung and McCoy 1957) Haas and Blanchard 2020, respectively.</title>
        <authorList>
            <person name="Kobayashi H."/>
            <person name="Tanizawa Y."/>
            <person name="Sakamoto M."/>
            <person name="Ohkuma M."/>
            <person name="Tohno M."/>
        </authorList>
    </citation>
    <scope>NUCLEOTIDE SEQUENCE [LARGE SCALE GENOMIC DNA]</scope>
    <source>
        <strain evidence="2 3">DSM 12857</strain>
    </source>
</reference>
<dbReference type="RefSeq" id="WP_346066022.1">
    <property type="nucleotide sequence ID" value="NZ_BRPJ01000082.1"/>
</dbReference>
<evidence type="ECO:0000313" key="3">
    <source>
        <dbReference type="Proteomes" id="UP001419084"/>
    </source>
</evidence>
<feature type="transmembrane region" description="Helical" evidence="1">
    <location>
        <begin position="533"/>
        <end position="557"/>
    </location>
</feature>
<keyword evidence="1" id="KW-1133">Transmembrane helix</keyword>
<name>A0ABQ5MAV9_9FIRM</name>
<organism evidence="2 3">
    <name type="scientific">Lacrimispora amygdalina</name>
    <dbReference type="NCBI Taxonomy" id="253257"/>
    <lineage>
        <taxon>Bacteria</taxon>
        <taxon>Bacillati</taxon>
        <taxon>Bacillota</taxon>
        <taxon>Clostridia</taxon>
        <taxon>Lachnospirales</taxon>
        <taxon>Lachnospiraceae</taxon>
        <taxon>Lacrimispora</taxon>
    </lineage>
</organism>
<evidence type="ECO:0000256" key="1">
    <source>
        <dbReference type="SAM" id="Phobius"/>
    </source>
</evidence>
<dbReference type="SUPFAM" id="SSF53474">
    <property type="entry name" value="alpha/beta-Hydrolases"/>
    <property type="match status" value="1"/>
</dbReference>
<feature type="transmembrane region" description="Helical" evidence="1">
    <location>
        <begin position="577"/>
        <end position="596"/>
    </location>
</feature>
<evidence type="ECO:0008006" key="4">
    <source>
        <dbReference type="Google" id="ProtNLM"/>
    </source>
</evidence>
<keyword evidence="3" id="KW-1185">Reference proteome</keyword>
<proteinExistence type="predicted"/>
<evidence type="ECO:0000313" key="2">
    <source>
        <dbReference type="EMBL" id="GLB31967.1"/>
    </source>
</evidence>
<feature type="transmembrane region" description="Helical" evidence="1">
    <location>
        <begin position="638"/>
        <end position="662"/>
    </location>
</feature>
<protein>
    <recommendedName>
        <fullName evidence="4">Serine aminopeptidase S33 domain-containing protein</fullName>
    </recommendedName>
</protein>
<dbReference type="Gene3D" id="3.40.50.1820">
    <property type="entry name" value="alpha/beta hydrolase"/>
    <property type="match status" value="1"/>
</dbReference>
<dbReference type="InterPro" id="IPR050261">
    <property type="entry name" value="FrsA_esterase"/>
</dbReference>
<feature type="transmembrane region" description="Helical" evidence="1">
    <location>
        <begin position="336"/>
        <end position="356"/>
    </location>
</feature>
<keyword evidence="1" id="KW-0472">Membrane</keyword>
<sequence>MESRKALKSLAIALVLIILGSIFASVINSDFNSVKVSQLSFDTERGTLAANLYMPKGAGPDNPRPVIVLTHGYLNSKEMQDATAVEMSRRGFIVLVVDQYDHGLSRWSADIPNGTELGTFWVFSMSDAVTYAYNQPYTLKDKDGNGYIGCSGHSMGGLSTVMAVFFDEMQSLQSGHRMIYAAIPESADFTFTNNVAPLETILASYGNRTMGIVSGHYDEFFFGNNGEGMFYKDFINNSVSGAMFLGKNDDAERKSGEFYDVPSGDLVLDGNTVRESQVGKHIVYLVNETHAQNHFSVTVESHIIDFFQTAFKGVYTLDRNLVNMASANQVWWLKEAGNFVALIGFFLFFVPFITLVTKKGYLKNAVTEEVSVVPLPKKKFEKVIYWFVVLVYTILPASLFVTLTNIDEMFVQVADSIKLLRAIMIVFAVIMLLIGIISKLNSSKDSSGRFASYAMGAFITTAISVIDILILFKFKAFAQSAYFNSTTSNWYAFLNLNLGLLFAIIVVMMYYFINKPNGVGLAEYGLKVKPVSIFAAFLTAAITVIVGYIILFIINNVLNVDFRIWTFAVKTFKSEHFITMLKYLPMFFVFYLVISISINATTRALKHGYLVAILSTIGGLVLWFVYQYGTFFITGKAHWSNSGMISIGLLGLIPSLLIAAIFTRKIFEKTHNVWTAAFLNSMLFTMIQVANTILLWNLVNP</sequence>
<dbReference type="InterPro" id="IPR029058">
    <property type="entry name" value="AB_hydrolase_fold"/>
</dbReference>
<feature type="transmembrane region" description="Helical" evidence="1">
    <location>
        <begin position="450"/>
        <end position="472"/>
    </location>
</feature>
<feature type="transmembrane region" description="Helical" evidence="1">
    <location>
        <begin position="492"/>
        <end position="513"/>
    </location>
</feature>
<feature type="transmembrane region" description="Helical" evidence="1">
    <location>
        <begin position="674"/>
        <end position="699"/>
    </location>
</feature>
<dbReference type="PANTHER" id="PTHR22946">
    <property type="entry name" value="DIENELACTONE HYDROLASE DOMAIN-CONTAINING PROTEIN-RELATED"/>
    <property type="match status" value="1"/>
</dbReference>
<accession>A0ABQ5MAV9</accession>
<keyword evidence="1" id="KW-0812">Transmembrane</keyword>
<feature type="transmembrane region" description="Helical" evidence="1">
    <location>
        <begin position="608"/>
        <end position="626"/>
    </location>
</feature>
<feature type="transmembrane region" description="Helical" evidence="1">
    <location>
        <begin position="383"/>
        <end position="406"/>
    </location>
</feature>
<dbReference type="Proteomes" id="UP001419084">
    <property type="component" value="Unassembled WGS sequence"/>
</dbReference>
<dbReference type="EMBL" id="BRPJ01000082">
    <property type="protein sequence ID" value="GLB31967.1"/>
    <property type="molecule type" value="Genomic_DNA"/>
</dbReference>
<comment type="caution">
    <text evidence="2">The sequence shown here is derived from an EMBL/GenBank/DDBJ whole genome shotgun (WGS) entry which is preliminary data.</text>
</comment>
<feature type="transmembrane region" description="Helical" evidence="1">
    <location>
        <begin position="418"/>
        <end position="438"/>
    </location>
</feature>